<dbReference type="Pfam" id="PF00003">
    <property type="entry name" value="7tm_3"/>
    <property type="match status" value="1"/>
</dbReference>
<dbReference type="PRINTS" id="PR01535">
    <property type="entry name" value="VOMERONASL2R"/>
</dbReference>
<reference evidence="14" key="2">
    <citation type="submission" date="2025-09" db="UniProtKB">
        <authorList>
            <consortium name="Ensembl"/>
        </authorList>
    </citation>
    <scope>IDENTIFICATION</scope>
</reference>
<keyword evidence="15" id="KW-1185">Reference proteome</keyword>
<evidence type="ECO:0000256" key="3">
    <source>
        <dbReference type="ARBA" id="ARBA00022475"/>
    </source>
</evidence>
<keyword evidence="4 12" id="KW-0812">Transmembrane</keyword>
<dbReference type="FunFam" id="3.40.50.2300:FF:000024">
    <property type="entry name" value="Vomeronasal 2, receptor 73"/>
    <property type="match status" value="1"/>
</dbReference>
<dbReference type="Pfam" id="PF01094">
    <property type="entry name" value="ANF_receptor"/>
    <property type="match status" value="1"/>
</dbReference>
<keyword evidence="5" id="KW-0732">Signal</keyword>
<dbReference type="PANTHER" id="PTHR24061">
    <property type="entry name" value="CALCIUM-SENSING RECEPTOR-RELATED"/>
    <property type="match status" value="1"/>
</dbReference>
<keyword evidence="8 12" id="KW-0472">Membrane</keyword>
<evidence type="ECO:0000256" key="4">
    <source>
        <dbReference type="ARBA" id="ARBA00022692"/>
    </source>
</evidence>
<evidence type="ECO:0000313" key="15">
    <source>
        <dbReference type="Proteomes" id="UP000694545"/>
    </source>
</evidence>
<feature type="domain" description="G-protein coupled receptors family 3 profile" evidence="13">
    <location>
        <begin position="596"/>
        <end position="860"/>
    </location>
</feature>
<evidence type="ECO:0000256" key="5">
    <source>
        <dbReference type="ARBA" id="ARBA00022729"/>
    </source>
</evidence>
<evidence type="ECO:0000256" key="2">
    <source>
        <dbReference type="ARBA" id="ARBA00007242"/>
    </source>
</evidence>
<evidence type="ECO:0000256" key="8">
    <source>
        <dbReference type="ARBA" id="ARBA00023136"/>
    </source>
</evidence>
<comment type="similarity">
    <text evidence="2">Belongs to the G-protein coupled receptor 3 family.</text>
</comment>
<dbReference type="FunFam" id="2.10.50.30:FF:000002">
    <property type="entry name" value="Vomeronasal 2 receptor, h1"/>
    <property type="match status" value="1"/>
</dbReference>
<keyword evidence="9" id="KW-0675">Receptor</keyword>
<dbReference type="AlphaFoldDB" id="A0A8D2LR14"/>
<keyword evidence="10" id="KW-0325">Glycoprotein</keyword>
<dbReference type="InterPro" id="IPR028082">
    <property type="entry name" value="Peripla_BP_I"/>
</dbReference>
<evidence type="ECO:0000256" key="10">
    <source>
        <dbReference type="ARBA" id="ARBA00023180"/>
    </source>
</evidence>
<dbReference type="Ensembl" id="ENSVKKT00000025849.1">
    <property type="protein sequence ID" value="ENSVKKP00000025237.1"/>
    <property type="gene ID" value="ENSVKKG00000016585.1"/>
</dbReference>
<name>A0A8D2LR14_VARKO</name>
<dbReference type="PROSITE" id="PS50259">
    <property type="entry name" value="G_PROTEIN_RECEP_F3_4"/>
    <property type="match status" value="1"/>
</dbReference>
<dbReference type="Gene3D" id="2.10.50.30">
    <property type="entry name" value="GPCR, family 3, nine cysteines domain"/>
    <property type="match status" value="1"/>
</dbReference>
<dbReference type="PANTHER" id="PTHR24061:SF599">
    <property type="entry name" value="G-PROTEIN COUPLED RECEPTORS FAMILY 3 PROFILE DOMAIN-CONTAINING PROTEIN"/>
    <property type="match status" value="1"/>
</dbReference>
<dbReference type="InterPro" id="IPR011500">
    <property type="entry name" value="GPCR_3_9-Cys_dom"/>
</dbReference>
<dbReference type="InterPro" id="IPR017979">
    <property type="entry name" value="GPCR_3_CS"/>
</dbReference>
<feature type="transmembrane region" description="Helical" evidence="12">
    <location>
        <begin position="816"/>
        <end position="838"/>
    </location>
</feature>
<feature type="transmembrane region" description="Helical" evidence="12">
    <location>
        <begin position="790"/>
        <end position="810"/>
    </location>
</feature>
<evidence type="ECO:0000256" key="7">
    <source>
        <dbReference type="ARBA" id="ARBA00023040"/>
    </source>
</evidence>
<keyword evidence="7" id="KW-0297">G-protein coupled receptor</keyword>
<feature type="transmembrane region" description="Helical" evidence="12">
    <location>
        <begin position="634"/>
        <end position="655"/>
    </location>
</feature>
<evidence type="ECO:0000259" key="13">
    <source>
        <dbReference type="PROSITE" id="PS50259"/>
    </source>
</evidence>
<dbReference type="Gene3D" id="3.40.50.2300">
    <property type="match status" value="2"/>
</dbReference>
<keyword evidence="6 12" id="KW-1133">Transmembrane helix</keyword>
<evidence type="ECO:0000256" key="12">
    <source>
        <dbReference type="SAM" id="Phobius"/>
    </source>
</evidence>
<evidence type="ECO:0000256" key="1">
    <source>
        <dbReference type="ARBA" id="ARBA00004651"/>
    </source>
</evidence>
<evidence type="ECO:0000256" key="6">
    <source>
        <dbReference type="ARBA" id="ARBA00022989"/>
    </source>
</evidence>
<dbReference type="Pfam" id="PF07562">
    <property type="entry name" value="NCD3G"/>
    <property type="match status" value="1"/>
</dbReference>
<reference evidence="14" key="1">
    <citation type="submission" date="2025-08" db="UniProtKB">
        <authorList>
            <consortium name="Ensembl"/>
        </authorList>
    </citation>
    <scope>IDENTIFICATION</scope>
</reference>
<feature type="transmembrane region" description="Helical" evidence="12">
    <location>
        <begin position="711"/>
        <end position="728"/>
    </location>
</feature>
<accession>A0A8D2LR14</accession>
<dbReference type="InterPro" id="IPR000068">
    <property type="entry name" value="GPCR_3_Ca_sens_rcpt-rel"/>
</dbReference>
<organism evidence="14 15">
    <name type="scientific">Varanus komodoensis</name>
    <name type="common">Komodo dragon</name>
    <dbReference type="NCBI Taxonomy" id="61221"/>
    <lineage>
        <taxon>Eukaryota</taxon>
        <taxon>Metazoa</taxon>
        <taxon>Chordata</taxon>
        <taxon>Craniata</taxon>
        <taxon>Vertebrata</taxon>
        <taxon>Euteleostomi</taxon>
        <taxon>Lepidosauria</taxon>
        <taxon>Squamata</taxon>
        <taxon>Bifurcata</taxon>
        <taxon>Unidentata</taxon>
        <taxon>Episquamata</taxon>
        <taxon>Toxicofera</taxon>
        <taxon>Anguimorpha</taxon>
        <taxon>Paleoanguimorpha</taxon>
        <taxon>Varanoidea</taxon>
        <taxon>Varanidae</taxon>
        <taxon>Varanus</taxon>
    </lineage>
</organism>
<keyword evidence="11" id="KW-0807">Transducer</keyword>
<dbReference type="PRINTS" id="PR00248">
    <property type="entry name" value="GPCRMGR"/>
</dbReference>
<comment type="subcellular location">
    <subcellularLocation>
        <location evidence="1">Cell membrane</location>
        <topology evidence="1">Multi-pass membrane protein</topology>
    </subcellularLocation>
</comment>
<dbReference type="InterPro" id="IPR001828">
    <property type="entry name" value="ANF_lig-bd_rcpt"/>
</dbReference>
<dbReference type="InterPro" id="IPR004073">
    <property type="entry name" value="GPCR_3_vmron_rcpt_2"/>
</dbReference>
<keyword evidence="3" id="KW-1003">Cell membrane</keyword>
<proteinExistence type="inferred from homology"/>
<feature type="transmembrane region" description="Helical" evidence="12">
    <location>
        <begin position="12"/>
        <end position="28"/>
    </location>
</feature>
<dbReference type="InterPro" id="IPR038550">
    <property type="entry name" value="GPCR_3_9-Cys_sf"/>
</dbReference>
<feature type="transmembrane region" description="Helical" evidence="12">
    <location>
        <begin position="755"/>
        <end position="778"/>
    </location>
</feature>
<dbReference type="GO" id="GO:0005886">
    <property type="term" value="C:plasma membrane"/>
    <property type="evidence" value="ECO:0007669"/>
    <property type="project" value="UniProtKB-SubCell"/>
</dbReference>
<feature type="transmembrane region" description="Helical" evidence="12">
    <location>
        <begin position="667"/>
        <end position="690"/>
    </location>
</feature>
<dbReference type="InterPro" id="IPR017978">
    <property type="entry name" value="GPCR_3_C"/>
</dbReference>
<dbReference type="InterPro" id="IPR000337">
    <property type="entry name" value="GPCR_3"/>
</dbReference>
<protein>
    <recommendedName>
        <fullName evidence="13">G-protein coupled receptors family 3 profile domain-containing protein</fullName>
    </recommendedName>
</protein>
<evidence type="ECO:0000256" key="9">
    <source>
        <dbReference type="ARBA" id="ARBA00023170"/>
    </source>
</evidence>
<dbReference type="Proteomes" id="UP000694545">
    <property type="component" value="Unplaced"/>
</dbReference>
<dbReference type="SUPFAM" id="SSF53822">
    <property type="entry name" value="Periplasmic binding protein-like I"/>
    <property type="match status" value="1"/>
</dbReference>
<dbReference type="CDD" id="cd15283">
    <property type="entry name" value="7tmC_V2R_pheromone"/>
    <property type="match status" value="1"/>
</dbReference>
<dbReference type="OMA" id="TINEDMI"/>
<feature type="transmembrane region" description="Helical" evidence="12">
    <location>
        <begin position="596"/>
        <end position="619"/>
    </location>
</feature>
<dbReference type="PROSITE" id="PS00981">
    <property type="entry name" value="G_PROTEIN_RECEP_F3_3"/>
    <property type="match status" value="1"/>
</dbReference>
<evidence type="ECO:0000256" key="11">
    <source>
        <dbReference type="ARBA" id="ARBA00023224"/>
    </source>
</evidence>
<dbReference type="GO" id="GO:0004930">
    <property type="term" value="F:G protein-coupled receptor activity"/>
    <property type="evidence" value="ECO:0007669"/>
    <property type="project" value="UniProtKB-KW"/>
</dbReference>
<evidence type="ECO:0000313" key="14">
    <source>
        <dbReference type="Ensembl" id="ENSVKKP00000025237.1"/>
    </source>
</evidence>
<sequence length="861" mass="97265">MSASREVCSREVMLFLFLLPELAFFGSLRHWKLIMYEWVAGGTNCVMEGYGAYSSEIKYNSFFRIVTKSYQHALALAFAVNETNQSPNLLPNVTLGFHIYDSYYDAKMTYHNTLELLGHSRKFVPNYMCHTQQNLVAVIGGINADISFHMAELLSHYKIPQVGYLHSEVGIFTPPTGDVNFRAHSSDHTHQFIGIIWLLQHFRWTWVGIFAVDDTGGDHFLQILEPLLSSNKICSAFTKRIPKQGLLLLINDLAVMALNIYPYIIDEKAKTCLIYGESMALLWLSTFVALADPGHMENGTFEKVWITTTQIDFSVTGFLTRRNFHIFQRTLSLAIHSNKLLDFQTYLQNINPHFVQGDGFRKGFWENAFGCLLASPSAPMELDGTCTGEERLETLPGLIFEMDMTGHSYSIYNAVYAVAHSLQFFVRKKAGKKSNKSIKRLPKTDLHSFLQDISFNNSGGEALSFNGNWEIMAGFDILTVLIFRNTSFLSMKVGSVDPSAPEGKEVTINEDMIVWHRRQVLPLSVCSSSCEPGYWKKRKEREKFCCYDCIKCAEGMFSHEKDMDDCLKCPQDQYPNKEQDKCIPKLTTFLSYEEPLGISSAMVAALFSLVTLLVLGIFIKHRHTPIVKANNQDITYTLLISLLLCFLCSFLFLGYPRNITCFLRHSAFGIIFSVAVSCVLGKTVTVVLAFMATKPGSSTRKWVGKKLSNSVVFFCSLIQVGICIMWLGTSPPFTHIDMQSLTKEIVVKCHLGSVIMYYFVLGYMGLLAAISFMLAFLARKLPDTFNEAKCITFSMLVFCSVWLSFVPTYLSTKGKYVVAVEIVSILASSAALLCYIFFPKCYIILLQPSLNSKEQLIRRKT</sequence>